<dbReference type="AlphaFoldDB" id="G7YFY1"/>
<keyword evidence="2" id="KW-1185">Reference proteome</keyword>
<proteinExistence type="predicted"/>
<evidence type="ECO:0000313" key="1">
    <source>
        <dbReference type="EMBL" id="GAA51864.1"/>
    </source>
</evidence>
<name>G7YFY1_CLOSI</name>
<evidence type="ECO:0000313" key="2">
    <source>
        <dbReference type="Proteomes" id="UP000008909"/>
    </source>
</evidence>
<dbReference type="Proteomes" id="UP000008909">
    <property type="component" value="Unassembled WGS sequence"/>
</dbReference>
<sequence>MEMYVVCETLTQDLTSVVDPKQFRMSPDILYTTLRIPCDPEDEDRGIHTGAGWRRFKIWLLIDVNDVLTVNLYPDCLMIMMIRFIVKKHVVCGTKIHSVEKNSLPFKKDSFAILVNRRLGIMNDLGTPIIRFLLKDNYESLPPAFACTHAYARVQHRTTRINRLAPVKCWSGTRLSCHQGVNTVIDDKVMRTLTIVARLFITENVEVSAPFAYNLFGPSDVKHISRALDEPVDTVPDELHPRIPEVLAATTTSPFCQLFKRPVQWKSVVSSENGVAIYRDLRVRDIWCEPVPCRCDYGRLLKASSLFDIAKFVVKTEVVCVRGPAAHNILKARQMDGCITCWLRTKRRHALIVGGAGNPIPTQNCTIIQQDNIMDKRFGTIPAASEGNFYRRIRSNRETVGLYSFAVRCDFEISATTYPYCEFQCSIIPTHASPGSALWFLTFSTMQLLITRRAEFCSFGIPVLVLTTILNL</sequence>
<protein>
    <submittedName>
        <fullName evidence="1">Uncharacterized protein</fullName>
    </submittedName>
</protein>
<reference evidence="1" key="1">
    <citation type="journal article" date="2011" name="Genome Biol.">
        <title>The draft genome of the carcinogenic human liver fluke Clonorchis sinensis.</title>
        <authorList>
            <person name="Wang X."/>
            <person name="Chen W."/>
            <person name="Huang Y."/>
            <person name="Sun J."/>
            <person name="Men J."/>
            <person name="Liu H."/>
            <person name="Luo F."/>
            <person name="Guo L."/>
            <person name="Lv X."/>
            <person name="Deng C."/>
            <person name="Zhou C."/>
            <person name="Fan Y."/>
            <person name="Li X."/>
            <person name="Huang L."/>
            <person name="Hu Y."/>
            <person name="Liang C."/>
            <person name="Hu X."/>
            <person name="Xu J."/>
            <person name="Yu X."/>
        </authorList>
    </citation>
    <scope>NUCLEOTIDE SEQUENCE [LARGE SCALE GENOMIC DNA]</scope>
    <source>
        <strain evidence="1">Henan</strain>
    </source>
</reference>
<accession>G7YFY1</accession>
<gene>
    <name evidence="1" type="ORF">CLF_106930</name>
</gene>
<dbReference type="EMBL" id="DF143209">
    <property type="protein sequence ID" value="GAA51864.1"/>
    <property type="molecule type" value="Genomic_DNA"/>
</dbReference>
<reference key="2">
    <citation type="submission" date="2011-10" db="EMBL/GenBank/DDBJ databases">
        <title>The genome and transcriptome sequence of Clonorchis sinensis provide insights into the carcinogenic liver fluke.</title>
        <authorList>
            <person name="Wang X."/>
            <person name="Huang Y."/>
            <person name="Chen W."/>
            <person name="Liu H."/>
            <person name="Guo L."/>
            <person name="Chen Y."/>
            <person name="Luo F."/>
            <person name="Zhou W."/>
            <person name="Sun J."/>
            <person name="Mao Q."/>
            <person name="Liang P."/>
            <person name="Zhou C."/>
            <person name="Tian Y."/>
            <person name="Men J."/>
            <person name="Lv X."/>
            <person name="Huang L."/>
            <person name="Zhou J."/>
            <person name="Hu Y."/>
            <person name="Li R."/>
            <person name="Zhang F."/>
            <person name="Lei H."/>
            <person name="Li X."/>
            <person name="Hu X."/>
            <person name="Liang C."/>
            <person name="Xu J."/>
            <person name="Wu Z."/>
            <person name="Yu X."/>
        </authorList>
    </citation>
    <scope>NUCLEOTIDE SEQUENCE</scope>
    <source>
        <strain>Henan</strain>
    </source>
</reference>
<organism evidence="1 2">
    <name type="scientific">Clonorchis sinensis</name>
    <name type="common">Chinese liver fluke</name>
    <dbReference type="NCBI Taxonomy" id="79923"/>
    <lineage>
        <taxon>Eukaryota</taxon>
        <taxon>Metazoa</taxon>
        <taxon>Spiralia</taxon>
        <taxon>Lophotrochozoa</taxon>
        <taxon>Platyhelminthes</taxon>
        <taxon>Trematoda</taxon>
        <taxon>Digenea</taxon>
        <taxon>Opisthorchiida</taxon>
        <taxon>Opisthorchiata</taxon>
        <taxon>Opisthorchiidae</taxon>
        <taxon>Clonorchis</taxon>
    </lineage>
</organism>